<sequence>MKEYRDTIASRIGWPAEDLDISYFESALKKRLQIPEADTNESVKKTIANYSWQIMLAKFVAEERSECLLWSTKTLSACEDYFFGGWRDRIVPNVSLNGSLSNRDLNNRYQQWIEELVPAHLAAGLLGNWDAFHRFSSFLHPDVTTDSCEWFASDGFWRYFCFSQCGHGRAAKSALSDIGVGSPNTYELLLVNLLDSVRDNAVEKFQRSLDSVGRMFRKTVGKRDYLPCKLALDVSVVLLFATHERVKFDIPNTLIDRLVIFNS</sequence>
<proteinExistence type="predicted"/>
<protein>
    <submittedName>
        <fullName evidence="1">Uncharacterized protein</fullName>
    </submittedName>
</protein>
<dbReference type="Proteomes" id="UP000319004">
    <property type="component" value="Chromosome"/>
</dbReference>
<name>A0A518HX88_9BACT</name>
<gene>
    <name evidence="1" type="ORF">Enr13x_53580</name>
</gene>
<dbReference type="RefSeq" id="WP_145389630.1">
    <property type="nucleotide sequence ID" value="NZ_CP037423.1"/>
</dbReference>
<accession>A0A518HX88</accession>
<dbReference type="KEGG" id="snep:Enr13x_53580"/>
<keyword evidence="2" id="KW-1185">Reference proteome</keyword>
<dbReference type="AlphaFoldDB" id="A0A518HX88"/>
<evidence type="ECO:0000313" key="2">
    <source>
        <dbReference type="Proteomes" id="UP000319004"/>
    </source>
</evidence>
<dbReference type="EMBL" id="CP037423">
    <property type="protein sequence ID" value="QDV45479.1"/>
    <property type="molecule type" value="Genomic_DNA"/>
</dbReference>
<organism evidence="1 2">
    <name type="scientific">Stieleria neptunia</name>
    <dbReference type="NCBI Taxonomy" id="2527979"/>
    <lineage>
        <taxon>Bacteria</taxon>
        <taxon>Pseudomonadati</taxon>
        <taxon>Planctomycetota</taxon>
        <taxon>Planctomycetia</taxon>
        <taxon>Pirellulales</taxon>
        <taxon>Pirellulaceae</taxon>
        <taxon>Stieleria</taxon>
    </lineage>
</organism>
<reference evidence="1 2" key="1">
    <citation type="submission" date="2019-03" db="EMBL/GenBank/DDBJ databases">
        <title>Deep-cultivation of Planctomycetes and their phenomic and genomic characterization uncovers novel biology.</title>
        <authorList>
            <person name="Wiegand S."/>
            <person name="Jogler M."/>
            <person name="Boedeker C."/>
            <person name="Pinto D."/>
            <person name="Vollmers J."/>
            <person name="Rivas-Marin E."/>
            <person name="Kohn T."/>
            <person name="Peeters S.H."/>
            <person name="Heuer A."/>
            <person name="Rast P."/>
            <person name="Oberbeckmann S."/>
            <person name="Bunk B."/>
            <person name="Jeske O."/>
            <person name="Meyerdierks A."/>
            <person name="Storesund J.E."/>
            <person name="Kallscheuer N."/>
            <person name="Luecker S."/>
            <person name="Lage O.M."/>
            <person name="Pohl T."/>
            <person name="Merkel B.J."/>
            <person name="Hornburger P."/>
            <person name="Mueller R.-W."/>
            <person name="Bruemmer F."/>
            <person name="Labrenz M."/>
            <person name="Spormann A.M."/>
            <person name="Op den Camp H."/>
            <person name="Overmann J."/>
            <person name="Amann R."/>
            <person name="Jetten M.S.M."/>
            <person name="Mascher T."/>
            <person name="Medema M.H."/>
            <person name="Devos D.P."/>
            <person name="Kaster A.-K."/>
            <person name="Ovreas L."/>
            <person name="Rohde M."/>
            <person name="Galperin M.Y."/>
            <person name="Jogler C."/>
        </authorList>
    </citation>
    <scope>NUCLEOTIDE SEQUENCE [LARGE SCALE GENOMIC DNA]</scope>
    <source>
        <strain evidence="1 2">Enr13</strain>
    </source>
</reference>
<evidence type="ECO:0000313" key="1">
    <source>
        <dbReference type="EMBL" id="QDV45479.1"/>
    </source>
</evidence>